<reference evidence="1" key="1">
    <citation type="journal article" date="2023" name="Access Microbiol">
        <title>De-novo genome assembly for Akanthomyces muscarius, a biocontrol agent of insect agricultural pests.</title>
        <authorList>
            <person name="Erdos Z."/>
            <person name="Studholme D.J."/>
            <person name="Raymond B."/>
            <person name="Sharma M."/>
        </authorList>
    </citation>
    <scope>NUCLEOTIDE SEQUENCE</scope>
    <source>
        <strain evidence="1">Ve6</strain>
    </source>
</reference>
<accession>A0A9W8QK96</accession>
<dbReference type="RefSeq" id="XP_056057828.1">
    <property type="nucleotide sequence ID" value="XM_056201494.1"/>
</dbReference>
<gene>
    <name evidence="1" type="ORF">LMH87_007957</name>
</gene>
<evidence type="ECO:0000313" key="2">
    <source>
        <dbReference type="Proteomes" id="UP001144673"/>
    </source>
</evidence>
<comment type="caution">
    <text evidence="1">The sequence shown here is derived from an EMBL/GenBank/DDBJ whole genome shotgun (WGS) entry which is preliminary data.</text>
</comment>
<keyword evidence="2" id="KW-1185">Reference proteome</keyword>
<evidence type="ECO:0000313" key="1">
    <source>
        <dbReference type="EMBL" id="KAJ4160023.1"/>
    </source>
</evidence>
<dbReference type="AlphaFoldDB" id="A0A9W8QK96"/>
<dbReference type="EMBL" id="JAJHUN010000003">
    <property type="protein sequence ID" value="KAJ4160023.1"/>
    <property type="molecule type" value="Genomic_DNA"/>
</dbReference>
<dbReference type="GeneID" id="80895116"/>
<protein>
    <submittedName>
        <fullName evidence="1">Uncharacterized protein</fullName>
    </submittedName>
</protein>
<name>A0A9W8QK96_AKAMU</name>
<organism evidence="1 2">
    <name type="scientific">Akanthomyces muscarius</name>
    <name type="common">Entomopathogenic fungus</name>
    <name type="synonym">Lecanicillium muscarium</name>
    <dbReference type="NCBI Taxonomy" id="2231603"/>
    <lineage>
        <taxon>Eukaryota</taxon>
        <taxon>Fungi</taxon>
        <taxon>Dikarya</taxon>
        <taxon>Ascomycota</taxon>
        <taxon>Pezizomycotina</taxon>
        <taxon>Sordariomycetes</taxon>
        <taxon>Hypocreomycetidae</taxon>
        <taxon>Hypocreales</taxon>
        <taxon>Cordycipitaceae</taxon>
        <taxon>Akanthomyces</taxon>
    </lineage>
</organism>
<dbReference type="KEGG" id="amus:LMH87_007957"/>
<dbReference type="Proteomes" id="UP001144673">
    <property type="component" value="Unassembled WGS sequence"/>
</dbReference>
<proteinExistence type="predicted"/>
<sequence>MISNVTSPSNLTSIYFTRDQNFPTAPWTVSANTTRSPNPQFGNGKLALPADDDFTHSEVTVTNSSTGSAELLLYGGTVFAHVNGSLKNPFYAAATDDVYIWQLLWNPTDPNGKEFTPVVLRASIVM</sequence>